<protein>
    <submittedName>
        <fullName evidence="2">Uncharacterized protein</fullName>
    </submittedName>
</protein>
<sequence>MDHGGHTDSTDSGCGNLIGAIHGDAARRGARPDRWELREVITGLADEALVDFGTDPQGDDRWFECFRSAKFGAAHTGDSGEEAESALPGRGKRTP</sequence>
<evidence type="ECO:0000313" key="2">
    <source>
        <dbReference type="EMBL" id="GAA3534720.1"/>
    </source>
</evidence>
<feature type="region of interest" description="Disordered" evidence="1">
    <location>
        <begin position="73"/>
        <end position="95"/>
    </location>
</feature>
<keyword evidence="3" id="KW-1185">Reference proteome</keyword>
<evidence type="ECO:0000313" key="3">
    <source>
        <dbReference type="Proteomes" id="UP001500689"/>
    </source>
</evidence>
<organism evidence="2 3">
    <name type="scientific">Amycolatopsis ultiminotia</name>
    <dbReference type="NCBI Taxonomy" id="543629"/>
    <lineage>
        <taxon>Bacteria</taxon>
        <taxon>Bacillati</taxon>
        <taxon>Actinomycetota</taxon>
        <taxon>Actinomycetes</taxon>
        <taxon>Pseudonocardiales</taxon>
        <taxon>Pseudonocardiaceae</taxon>
        <taxon>Amycolatopsis</taxon>
    </lineage>
</organism>
<dbReference type="EMBL" id="BAAAZN010000003">
    <property type="protein sequence ID" value="GAA3534720.1"/>
    <property type="molecule type" value="Genomic_DNA"/>
</dbReference>
<evidence type="ECO:0000256" key="1">
    <source>
        <dbReference type="SAM" id="MobiDB-lite"/>
    </source>
</evidence>
<name>A0ABP6VJ25_9PSEU</name>
<dbReference type="Proteomes" id="UP001500689">
    <property type="component" value="Unassembled WGS sequence"/>
</dbReference>
<reference evidence="3" key="1">
    <citation type="journal article" date="2019" name="Int. J. Syst. Evol. Microbiol.">
        <title>The Global Catalogue of Microorganisms (GCM) 10K type strain sequencing project: providing services to taxonomists for standard genome sequencing and annotation.</title>
        <authorList>
            <consortium name="The Broad Institute Genomics Platform"/>
            <consortium name="The Broad Institute Genome Sequencing Center for Infectious Disease"/>
            <person name="Wu L."/>
            <person name="Ma J."/>
        </authorList>
    </citation>
    <scope>NUCLEOTIDE SEQUENCE [LARGE SCALE GENOMIC DNA]</scope>
    <source>
        <strain evidence="3">JCM 16898</strain>
    </source>
</reference>
<accession>A0ABP6VJ25</accession>
<proteinExistence type="predicted"/>
<gene>
    <name evidence="2" type="ORF">GCM10022222_17840</name>
</gene>
<comment type="caution">
    <text evidence="2">The sequence shown here is derived from an EMBL/GenBank/DDBJ whole genome shotgun (WGS) entry which is preliminary data.</text>
</comment>